<dbReference type="CDD" id="cd00067">
    <property type="entry name" value="GAL4"/>
    <property type="match status" value="1"/>
</dbReference>
<protein>
    <recommendedName>
        <fullName evidence="4">Zn(2)-C6 fungal-type domain-containing protein</fullName>
    </recommendedName>
</protein>
<evidence type="ECO:0000313" key="6">
    <source>
        <dbReference type="Proteomes" id="UP000887229"/>
    </source>
</evidence>
<dbReference type="Pfam" id="PF04082">
    <property type="entry name" value="Fungal_trans"/>
    <property type="match status" value="1"/>
</dbReference>
<dbReference type="InterPro" id="IPR036864">
    <property type="entry name" value="Zn2-C6_fun-type_DNA-bd_sf"/>
</dbReference>
<dbReference type="PROSITE" id="PS00463">
    <property type="entry name" value="ZN2_CY6_FUNGAL_1"/>
    <property type="match status" value="1"/>
</dbReference>
<dbReference type="RefSeq" id="XP_046116313.1">
    <property type="nucleotide sequence ID" value="XM_046261438.1"/>
</dbReference>
<gene>
    <name evidence="5" type="ORF">F5Z01DRAFT_625626</name>
</gene>
<dbReference type="Proteomes" id="UP000887229">
    <property type="component" value="Unassembled WGS sequence"/>
</dbReference>
<dbReference type="OrthoDB" id="4356994at2759"/>
<organism evidence="5 6">
    <name type="scientific">Emericellopsis atlantica</name>
    <dbReference type="NCBI Taxonomy" id="2614577"/>
    <lineage>
        <taxon>Eukaryota</taxon>
        <taxon>Fungi</taxon>
        <taxon>Dikarya</taxon>
        <taxon>Ascomycota</taxon>
        <taxon>Pezizomycotina</taxon>
        <taxon>Sordariomycetes</taxon>
        <taxon>Hypocreomycetidae</taxon>
        <taxon>Hypocreales</taxon>
        <taxon>Bionectriaceae</taxon>
        <taxon>Emericellopsis</taxon>
    </lineage>
</organism>
<dbReference type="Pfam" id="PF00172">
    <property type="entry name" value="Zn_clus"/>
    <property type="match status" value="1"/>
</dbReference>
<dbReference type="EMBL" id="MU251262">
    <property type="protein sequence ID" value="KAG9252389.1"/>
    <property type="molecule type" value="Genomic_DNA"/>
</dbReference>
<dbReference type="InterPro" id="IPR001138">
    <property type="entry name" value="Zn2Cys6_DnaBD"/>
</dbReference>
<dbReference type="GO" id="GO:0000981">
    <property type="term" value="F:DNA-binding transcription factor activity, RNA polymerase II-specific"/>
    <property type="evidence" value="ECO:0007669"/>
    <property type="project" value="InterPro"/>
</dbReference>
<dbReference type="SMART" id="SM00066">
    <property type="entry name" value="GAL4"/>
    <property type="match status" value="1"/>
</dbReference>
<dbReference type="CDD" id="cd12148">
    <property type="entry name" value="fungal_TF_MHR"/>
    <property type="match status" value="1"/>
</dbReference>
<keyword evidence="1" id="KW-0479">Metal-binding</keyword>
<evidence type="ECO:0000256" key="1">
    <source>
        <dbReference type="ARBA" id="ARBA00022723"/>
    </source>
</evidence>
<feature type="domain" description="Zn(2)-C6 fungal-type" evidence="4">
    <location>
        <begin position="31"/>
        <end position="61"/>
    </location>
</feature>
<evidence type="ECO:0000313" key="5">
    <source>
        <dbReference type="EMBL" id="KAG9252389.1"/>
    </source>
</evidence>
<comment type="caution">
    <text evidence="5">The sequence shown here is derived from an EMBL/GenBank/DDBJ whole genome shotgun (WGS) entry which is preliminary data.</text>
</comment>
<dbReference type="Gene3D" id="4.10.240.10">
    <property type="entry name" value="Zn(2)-C6 fungal-type DNA-binding domain"/>
    <property type="match status" value="1"/>
</dbReference>
<dbReference type="PANTHER" id="PTHR47785">
    <property type="entry name" value="ZN(II)2CYS6 TRANSCRIPTION FACTOR (EUROFUNG)-RELATED-RELATED"/>
    <property type="match status" value="1"/>
</dbReference>
<feature type="region of interest" description="Disordered" evidence="3">
    <location>
        <begin position="1"/>
        <end position="25"/>
    </location>
</feature>
<evidence type="ECO:0000256" key="3">
    <source>
        <dbReference type="SAM" id="MobiDB-lite"/>
    </source>
</evidence>
<evidence type="ECO:0000256" key="2">
    <source>
        <dbReference type="ARBA" id="ARBA00023242"/>
    </source>
</evidence>
<accession>A0A9P8CM61</accession>
<dbReference type="GeneID" id="70292341"/>
<dbReference type="PANTHER" id="PTHR47785:SF7">
    <property type="entry name" value="ZN(II)2CYS6 TRANSCRIPTION FACTOR (EUROFUNG)"/>
    <property type="match status" value="1"/>
</dbReference>
<dbReference type="InterPro" id="IPR053181">
    <property type="entry name" value="EcdB-like_regulator"/>
</dbReference>
<proteinExistence type="predicted"/>
<keyword evidence="6" id="KW-1185">Reference proteome</keyword>
<dbReference type="SUPFAM" id="SSF57701">
    <property type="entry name" value="Zn2/Cys6 DNA-binding domain"/>
    <property type="match status" value="1"/>
</dbReference>
<keyword evidence="2" id="KW-0539">Nucleus</keyword>
<evidence type="ECO:0000259" key="4">
    <source>
        <dbReference type="PROSITE" id="PS50048"/>
    </source>
</evidence>
<name>A0A9P8CM61_9HYPO</name>
<sequence>MPSNEEERSRKRPRSTPDTRPAYPRKRAAQACLACRRRRTKCDNERPTCSSCLNLGIECVYQEGDKSSFDSASLAILQRLDATIESLPPLDISVEAVLGWPMFRHLASAHQTPLKTLLQAGSSDSDPRSLITSDIEADDAGSLLQQFLDNFHIYNPVLEISRVKESVRFTRYNGLGWDSNSCLLLLIYALGTIADRYSQPPFETSAAFRQSDQFLRGEAFFMAAQRRMGTLLCKSGIVEAQIFFLAGVYLMTTLRPVEAWKMFVQALACCQGFVPTAHRDAEGQHGDDPRQAESQLHKSIYWTCFKSELELRLELNIAETSVWNLRYPAFFPEPPASLQSQSEAAWYFYLAEIALRRLENRVLTYTCQEQPSGPLPERINTILDFEQQADGWLESLPDTLKLKGSTETPGSADEKHAALRFILNGHLLDCYEMMYWPFMVEAIHRSKYDDDSRLLAIKGFQVCVRRIEENEGGFRLRHHGTWLMLRSCTRSALVLVAASQSRLHSMLPLGWEASVGKVMQMLDYWKEETWDAADRLEILETMMRVPP</sequence>
<dbReference type="GO" id="GO:0008270">
    <property type="term" value="F:zinc ion binding"/>
    <property type="evidence" value="ECO:0007669"/>
    <property type="project" value="InterPro"/>
</dbReference>
<dbReference type="AlphaFoldDB" id="A0A9P8CM61"/>
<dbReference type="InterPro" id="IPR007219">
    <property type="entry name" value="XnlR_reg_dom"/>
</dbReference>
<dbReference type="PROSITE" id="PS50048">
    <property type="entry name" value="ZN2_CY6_FUNGAL_2"/>
    <property type="match status" value="1"/>
</dbReference>
<reference evidence="5" key="1">
    <citation type="journal article" date="2021" name="IMA Fungus">
        <title>Genomic characterization of three marine fungi, including Emericellopsis atlantica sp. nov. with signatures of a generalist lifestyle and marine biomass degradation.</title>
        <authorList>
            <person name="Hagestad O.C."/>
            <person name="Hou L."/>
            <person name="Andersen J.H."/>
            <person name="Hansen E.H."/>
            <person name="Altermark B."/>
            <person name="Li C."/>
            <person name="Kuhnert E."/>
            <person name="Cox R.J."/>
            <person name="Crous P.W."/>
            <person name="Spatafora J.W."/>
            <person name="Lail K."/>
            <person name="Amirebrahimi M."/>
            <person name="Lipzen A."/>
            <person name="Pangilinan J."/>
            <person name="Andreopoulos W."/>
            <person name="Hayes R.D."/>
            <person name="Ng V."/>
            <person name="Grigoriev I.V."/>
            <person name="Jackson S.A."/>
            <person name="Sutton T.D.S."/>
            <person name="Dobson A.D.W."/>
            <person name="Rama T."/>
        </authorList>
    </citation>
    <scope>NUCLEOTIDE SEQUENCE</scope>
    <source>
        <strain evidence="5">TS7</strain>
    </source>
</reference>